<dbReference type="GeneID" id="65122154"/>
<gene>
    <name evidence="2" type="primary">74</name>
    <name evidence="2" type="ORF">PBI_XULA_74</name>
</gene>
<keyword evidence="2" id="KW-0378">Hydrolase</keyword>
<dbReference type="EMBL" id="MN234195">
    <property type="protein sequence ID" value="QFG11145.1"/>
    <property type="molecule type" value="Genomic_DNA"/>
</dbReference>
<sequence length="96" mass="10631">MPTNGSTSARGYGWKHQALRAQVKPYVEAGHVDCWRCGERIQPGQQWDLGHDDDDRSRYRGPEHALAKDCAAGGNRATAGRRKPPPALGFFDTTRP</sequence>
<protein>
    <submittedName>
        <fullName evidence="2">HNH endonuclease</fullName>
    </submittedName>
</protein>
<keyword evidence="2" id="KW-0255">Endonuclease</keyword>
<dbReference type="GO" id="GO:0004519">
    <property type="term" value="F:endonuclease activity"/>
    <property type="evidence" value="ECO:0007669"/>
    <property type="project" value="UniProtKB-KW"/>
</dbReference>
<evidence type="ECO:0000313" key="3">
    <source>
        <dbReference type="Proteomes" id="UP000326015"/>
    </source>
</evidence>
<reference evidence="2 3" key="1">
    <citation type="submission" date="2019-07" db="EMBL/GenBank/DDBJ databases">
        <authorList>
            <person name="Aull H.A."/>
            <person name="Stoner T.H."/>
            <person name="Garlena R.A."/>
            <person name="Russell D.A."/>
            <person name="Pope W.H."/>
            <person name="Jacobs-Sera D."/>
            <person name="Hatfull G.F."/>
        </authorList>
    </citation>
    <scope>NUCLEOTIDE SEQUENCE [LARGE SCALE GENOMIC DNA]</scope>
</reference>
<name>A0A5J6TK53_9CAUD</name>
<feature type="region of interest" description="Disordered" evidence="1">
    <location>
        <begin position="68"/>
        <end position="96"/>
    </location>
</feature>
<dbReference type="KEGG" id="vg:65122154"/>
<dbReference type="RefSeq" id="YP_010104214.1">
    <property type="nucleotide sequence ID" value="NC_055815.1"/>
</dbReference>
<evidence type="ECO:0000313" key="2">
    <source>
        <dbReference type="EMBL" id="QFG11145.1"/>
    </source>
</evidence>
<keyword evidence="2" id="KW-0540">Nuclease</keyword>
<evidence type="ECO:0000256" key="1">
    <source>
        <dbReference type="SAM" id="MobiDB-lite"/>
    </source>
</evidence>
<proteinExistence type="predicted"/>
<keyword evidence="3" id="KW-1185">Reference proteome</keyword>
<organism evidence="2 3">
    <name type="scientific">Mycobacterium phage Xula</name>
    <dbReference type="NCBI Taxonomy" id="2599884"/>
    <lineage>
        <taxon>Viruses</taxon>
        <taxon>Duplodnaviria</taxon>
        <taxon>Heunggongvirae</taxon>
        <taxon>Uroviricota</taxon>
        <taxon>Caudoviricetes</taxon>
        <taxon>Chebruvirinae</taxon>
        <taxon>Brujitavirus</taxon>
        <taxon>Brujitavirus xula</taxon>
    </lineage>
</organism>
<accession>A0A5J6TK53</accession>
<dbReference type="Proteomes" id="UP000326015">
    <property type="component" value="Segment"/>
</dbReference>